<keyword evidence="2" id="KW-1185">Reference proteome</keyword>
<dbReference type="EMBL" id="CAJNIZ010033601">
    <property type="protein sequence ID" value="CAE7546571.1"/>
    <property type="molecule type" value="Genomic_DNA"/>
</dbReference>
<evidence type="ECO:0000313" key="2">
    <source>
        <dbReference type="Proteomes" id="UP000649617"/>
    </source>
</evidence>
<feature type="non-terminal residue" evidence="1">
    <location>
        <position position="108"/>
    </location>
</feature>
<sequence length="108" mass="11904">MSRDWKDSEALLLDDGYTWECLNSKIRVTQIQVGTDGLAVVVTKNSKAHDCLTSPEVGGLTLAMLHWMFTDWTNEQLISHGLDLASVVPNDDGDGLKEWSDLSPACPE</sequence>
<gene>
    <name evidence="1" type="primary">sphX</name>
    <name evidence="1" type="ORF">SPIL2461_LOCUS14507</name>
</gene>
<accession>A0A812U078</accession>
<organism evidence="1 2">
    <name type="scientific">Symbiodinium pilosum</name>
    <name type="common">Dinoflagellate</name>
    <dbReference type="NCBI Taxonomy" id="2952"/>
    <lineage>
        <taxon>Eukaryota</taxon>
        <taxon>Sar</taxon>
        <taxon>Alveolata</taxon>
        <taxon>Dinophyceae</taxon>
        <taxon>Suessiales</taxon>
        <taxon>Symbiodiniaceae</taxon>
        <taxon>Symbiodinium</taxon>
    </lineage>
</organism>
<name>A0A812U078_SYMPI</name>
<dbReference type="Gene3D" id="3.40.190.10">
    <property type="entry name" value="Periplasmic binding protein-like II"/>
    <property type="match status" value="1"/>
</dbReference>
<evidence type="ECO:0000313" key="1">
    <source>
        <dbReference type="EMBL" id="CAE7546571.1"/>
    </source>
</evidence>
<protein>
    <submittedName>
        <fullName evidence="1">SphX protein</fullName>
    </submittedName>
</protein>
<dbReference type="Proteomes" id="UP000649617">
    <property type="component" value="Unassembled WGS sequence"/>
</dbReference>
<dbReference type="AlphaFoldDB" id="A0A812U078"/>
<dbReference type="OrthoDB" id="432384at2759"/>
<comment type="caution">
    <text evidence="1">The sequence shown here is derived from an EMBL/GenBank/DDBJ whole genome shotgun (WGS) entry which is preliminary data.</text>
</comment>
<reference evidence="1" key="1">
    <citation type="submission" date="2021-02" db="EMBL/GenBank/DDBJ databases">
        <authorList>
            <person name="Dougan E. K."/>
            <person name="Rhodes N."/>
            <person name="Thang M."/>
            <person name="Chan C."/>
        </authorList>
    </citation>
    <scope>NUCLEOTIDE SEQUENCE</scope>
</reference>
<proteinExistence type="predicted"/>